<organism evidence="5 6">
    <name type="scientific">Carboxylicivirga mesophila</name>
    <dbReference type="NCBI Taxonomy" id="1166478"/>
    <lineage>
        <taxon>Bacteria</taxon>
        <taxon>Pseudomonadati</taxon>
        <taxon>Bacteroidota</taxon>
        <taxon>Bacteroidia</taxon>
        <taxon>Marinilabiliales</taxon>
        <taxon>Marinilabiliaceae</taxon>
        <taxon>Carboxylicivirga</taxon>
    </lineage>
</organism>
<name>A0ABS5KEC7_9BACT</name>
<dbReference type="SUPFAM" id="SSF50956">
    <property type="entry name" value="Thermostable phytase (3-phytase)"/>
    <property type="match status" value="1"/>
</dbReference>
<comment type="caution">
    <text evidence="5">The sequence shown here is derived from an EMBL/GenBank/DDBJ whole genome shotgun (WGS) entry which is preliminary data.</text>
</comment>
<evidence type="ECO:0000256" key="1">
    <source>
        <dbReference type="ARBA" id="ARBA00004236"/>
    </source>
</evidence>
<proteinExistence type="predicted"/>
<evidence type="ECO:0000256" key="3">
    <source>
        <dbReference type="ARBA" id="ARBA00023136"/>
    </source>
</evidence>
<accession>A0ABS5KEC7</accession>
<evidence type="ECO:0000256" key="2">
    <source>
        <dbReference type="ARBA" id="ARBA00022475"/>
    </source>
</evidence>
<dbReference type="PROSITE" id="PS51257">
    <property type="entry name" value="PROKAR_LIPOPROTEIN"/>
    <property type="match status" value="1"/>
</dbReference>
<dbReference type="Proteomes" id="UP000721861">
    <property type="component" value="Unassembled WGS sequence"/>
</dbReference>
<reference evidence="5 6" key="1">
    <citation type="journal article" date="2014" name="Int. J. Syst. Evol. Microbiol.">
        <title>Carboxylicivirga gen. nov. in the family Marinilabiliaceae with two novel species, Carboxylicivirga mesophila sp. nov. and Carboxylicivirga taeanensis sp. nov., and reclassification of Cytophaga fermentans as Saccharicrinis fermentans gen. nov., comb. nov.</title>
        <authorList>
            <person name="Yang S.H."/>
            <person name="Seo H.S."/>
            <person name="Woo J.H."/>
            <person name="Oh H.M."/>
            <person name="Jang H."/>
            <person name="Lee J.H."/>
            <person name="Kim S.J."/>
            <person name="Kwon K.K."/>
        </authorList>
    </citation>
    <scope>NUCLEOTIDE SEQUENCE [LARGE SCALE GENOMIC DNA]</scope>
    <source>
        <strain evidence="5 6">JCM 18290</strain>
    </source>
</reference>
<dbReference type="RefSeq" id="WP_212230542.1">
    <property type="nucleotide sequence ID" value="NZ_JAGUCN010000026.1"/>
</dbReference>
<comment type="subcellular location">
    <subcellularLocation>
        <location evidence="1">Cell membrane</location>
    </subcellularLocation>
</comment>
<evidence type="ECO:0000256" key="4">
    <source>
        <dbReference type="SAM" id="SignalP"/>
    </source>
</evidence>
<keyword evidence="2" id="KW-1003">Cell membrane</keyword>
<sequence>MRCISFKLLSIVLLLASCTSTGSQVWKVKDVVSARYNFALADTFLELDNSLQEISGLEYDVKGRRLLAINDEKGIIYEIDRQSGKADELYEFHKSGDYEGLARSGKFVFVLKSNGKLYRYNTDKDKTKVYDTGLSAINDAEGLYYEHSSNSLLIACKGLPLSENRHEKAVYRFYLDTRQLDAEPVILINVERLKQKAENELNAEQLWRLNRFAPSGVAIHPETGQIFLLSARGSMLMVFDAKHSLEYLVFLDMQKLPQPEGIAFDEDLNLYIASEGKAGKGKLMKFTPN</sequence>
<evidence type="ECO:0000313" key="6">
    <source>
        <dbReference type="Proteomes" id="UP000721861"/>
    </source>
</evidence>
<feature type="signal peptide" evidence="4">
    <location>
        <begin position="1"/>
        <end position="22"/>
    </location>
</feature>
<dbReference type="Pfam" id="PF06977">
    <property type="entry name" value="SdiA-regulated"/>
    <property type="match status" value="1"/>
</dbReference>
<protein>
    <submittedName>
        <fullName evidence="5">SdiA-regulated domain-containing protein</fullName>
    </submittedName>
</protein>
<feature type="chain" id="PRO_5047487654" evidence="4">
    <location>
        <begin position="23"/>
        <end position="289"/>
    </location>
</feature>
<keyword evidence="6" id="KW-1185">Reference proteome</keyword>
<dbReference type="InterPro" id="IPR009722">
    <property type="entry name" value="YjiK/CarP"/>
</dbReference>
<keyword evidence="4" id="KW-0732">Signal</keyword>
<dbReference type="EMBL" id="JAGUCN010000026">
    <property type="protein sequence ID" value="MBS2213396.1"/>
    <property type="molecule type" value="Genomic_DNA"/>
</dbReference>
<gene>
    <name evidence="5" type="ORF">KEM09_18420</name>
</gene>
<evidence type="ECO:0000313" key="5">
    <source>
        <dbReference type="EMBL" id="MBS2213396.1"/>
    </source>
</evidence>
<keyword evidence="3" id="KW-0472">Membrane</keyword>